<evidence type="ECO:0000256" key="4">
    <source>
        <dbReference type="ARBA" id="ARBA00022722"/>
    </source>
</evidence>
<dbReference type="GeneID" id="115924741"/>
<dbReference type="EnsemblMetazoa" id="XM_030987525">
    <property type="protein sequence ID" value="XP_030843385"/>
    <property type="gene ID" value="LOC115924741"/>
</dbReference>
<evidence type="ECO:0000256" key="2">
    <source>
        <dbReference type="ARBA" id="ARBA00004123"/>
    </source>
</evidence>
<reference evidence="10" key="1">
    <citation type="submission" date="2015-02" db="EMBL/GenBank/DDBJ databases">
        <title>Genome sequencing for Strongylocentrotus purpuratus.</title>
        <authorList>
            <person name="Murali S."/>
            <person name="Liu Y."/>
            <person name="Vee V."/>
            <person name="English A."/>
            <person name="Wang M."/>
            <person name="Skinner E."/>
            <person name="Han Y."/>
            <person name="Muzny D.M."/>
            <person name="Worley K.C."/>
            <person name="Gibbs R.A."/>
        </authorList>
    </citation>
    <scope>NUCLEOTIDE SEQUENCE</scope>
</reference>
<keyword evidence="10" id="KW-1185">Reference proteome</keyword>
<evidence type="ECO:0000313" key="10">
    <source>
        <dbReference type="Proteomes" id="UP000007110"/>
    </source>
</evidence>
<keyword evidence="7" id="KW-0539">Nucleus</keyword>
<proteinExistence type="inferred from homology"/>
<evidence type="ECO:0000256" key="5">
    <source>
        <dbReference type="ARBA" id="ARBA00022723"/>
    </source>
</evidence>
<comment type="subcellular location">
    <subcellularLocation>
        <location evidence="2">Nucleus</location>
    </subcellularLocation>
</comment>
<dbReference type="Proteomes" id="UP000007110">
    <property type="component" value="Unassembled WGS sequence"/>
</dbReference>
<evidence type="ECO:0000256" key="6">
    <source>
        <dbReference type="ARBA" id="ARBA00022801"/>
    </source>
</evidence>
<evidence type="ECO:0000259" key="8">
    <source>
        <dbReference type="Pfam" id="PF13359"/>
    </source>
</evidence>
<sequence length="281" mass="31907">MSLSYRFRVAPNTIVTIVSEVCQAIYEELHEEFIKLLTTEEEWKQVAQGFSDRWNFHHTLGAFDGKHVAIRAPSHSGSAYHNYKGYFSIVMLAVVDSQYNFMYLDVGSNGSCSDAGIFKDSEFYSVLEEGAAALPPPEPLPDDDHSIPYFFVGDDAFALKDWMMKPYATRNMTKPERLFNYRLSRARRIVENSFGILAHRFRCLLTTMLQKPGNVETIVLACCCLHNLLAARKPQKITRRADRGETDADHYWWADGSWRSEDTLDSLQVVGGNVGTRSARA</sequence>
<dbReference type="GO" id="GO:0046872">
    <property type="term" value="F:metal ion binding"/>
    <property type="evidence" value="ECO:0007669"/>
    <property type="project" value="UniProtKB-KW"/>
</dbReference>
<dbReference type="GO" id="GO:0005634">
    <property type="term" value="C:nucleus"/>
    <property type="evidence" value="ECO:0007669"/>
    <property type="project" value="UniProtKB-SubCell"/>
</dbReference>
<evidence type="ECO:0000256" key="3">
    <source>
        <dbReference type="ARBA" id="ARBA00006958"/>
    </source>
</evidence>
<dbReference type="InterPro" id="IPR045249">
    <property type="entry name" value="HARBI1-like"/>
</dbReference>
<dbReference type="AlphaFoldDB" id="A0A7M7NY25"/>
<dbReference type="KEGG" id="spu:115924741"/>
<dbReference type="Pfam" id="PF13359">
    <property type="entry name" value="DDE_Tnp_4"/>
    <property type="match status" value="1"/>
</dbReference>
<evidence type="ECO:0000256" key="7">
    <source>
        <dbReference type="ARBA" id="ARBA00023242"/>
    </source>
</evidence>
<dbReference type="GO" id="GO:0004518">
    <property type="term" value="F:nuclease activity"/>
    <property type="evidence" value="ECO:0007669"/>
    <property type="project" value="UniProtKB-KW"/>
</dbReference>
<keyword evidence="6" id="KW-0378">Hydrolase</keyword>
<dbReference type="RefSeq" id="XP_030843385.1">
    <property type="nucleotide sequence ID" value="XM_030987525.1"/>
</dbReference>
<feature type="domain" description="DDE Tnp4" evidence="8">
    <location>
        <begin position="64"/>
        <end position="227"/>
    </location>
</feature>
<evidence type="ECO:0000256" key="1">
    <source>
        <dbReference type="ARBA" id="ARBA00001968"/>
    </source>
</evidence>
<keyword evidence="4" id="KW-0540">Nuclease</keyword>
<comment type="cofactor">
    <cofactor evidence="1">
        <name>a divalent metal cation</name>
        <dbReference type="ChEBI" id="CHEBI:60240"/>
    </cofactor>
</comment>
<accession>A0A7M7NY25</accession>
<keyword evidence="5" id="KW-0479">Metal-binding</keyword>
<protein>
    <recommendedName>
        <fullName evidence="8">DDE Tnp4 domain-containing protein</fullName>
    </recommendedName>
</protein>
<dbReference type="OrthoDB" id="6582319at2759"/>
<dbReference type="InterPro" id="IPR027806">
    <property type="entry name" value="HARBI1_dom"/>
</dbReference>
<dbReference type="InParanoid" id="A0A7M7NY25"/>
<comment type="similarity">
    <text evidence="3">Belongs to the HARBI1 family.</text>
</comment>
<name>A0A7M7NY25_STRPU</name>
<dbReference type="PANTHER" id="PTHR22930:SF284">
    <property type="entry name" value="DDE TNP4 DOMAIN-CONTAINING PROTEIN"/>
    <property type="match status" value="1"/>
</dbReference>
<reference evidence="9" key="2">
    <citation type="submission" date="2021-01" db="UniProtKB">
        <authorList>
            <consortium name="EnsemblMetazoa"/>
        </authorList>
    </citation>
    <scope>IDENTIFICATION</scope>
</reference>
<dbReference type="PANTHER" id="PTHR22930">
    <property type="match status" value="1"/>
</dbReference>
<dbReference type="OMA" id="RMNDSHI"/>
<evidence type="ECO:0000313" key="9">
    <source>
        <dbReference type="EnsemblMetazoa" id="XP_030843385"/>
    </source>
</evidence>
<organism evidence="9 10">
    <name type="scientific">Strongylocentrotus purpuratus</name>
    <name type="common">Purple sea urchin</name>
    <dbReference type="NCBI Taxonomy" id="7668"/>
    <lineage>
        <taxon>Eukaryota</taxon>
        <taxon>Metazoa</taxon>
        <taxon>Echinodermata</taxon>
        <taxon>Eleutherozoa</taxon>
        <taxon>Echinozoa</taxon>
        <taxon>Echinoidea</taxon>
        <taxon>Euechinoidea</taxon>
        <taxon>Echinacea</taxon>
        <taxon>Camarodonta</taxon>
        <taxon>Echinidea</taxon>
        <taxon>Strongylocentrotidae</taxon>
        <taxon>Strongylocentrotus</taxon>
    </lineage>
</organism>
<dbReference type="GO" id="GO:0016787">
    <property type="term" value="F:hydrolase activity"/>
    <property type="evidence" value="ECO:0007669"/>
    <property type="project" value="UniProtKB-KW"/>
</dbReference>